<evidence type="ECO:0000313" key="2">
    <source>
        <dbReference type="Proteomes" id="UP001211522"/>
    </source>
</evidence>
<accession>A0AAW6F930</accession>
<evidence type="ECO:0000313" key="1">
    <source>
        <dbReference type="EMBL" id="MDB9139496.1"/>
    </source>
</evidence>
<feature type="non-terminal residue" evidence="1">
    <location>
        <position position="87"/>
    </location>
</feature>
<protein>
    <submittedName>
        <fullName evidence="1">Transcriptional regulator</fullName>
    </submittedName>
</protein>
<dbReference type="EMBL" id="JAQMPX010000097">
    <property type="protein sequence ID" value="MDB9139496.1"/>
    <property type="molecule type" value="Genomic_DNA"/>
</dbReference>
<reference evidence="1" key="1">
    <citation type="submission" date="2023-01" db="EMBL/GenBank/DDBJ databases">
        <title>Human gut microbiome strain richness.</title>
        <authorList>
            <person name="Chen-Liaw A."/>
        </authorList>
    </citation>
    <scope>NUCLEOTIDE SEQUENCE</scope>
    <source>
        <strain evidence="1">D35st1_E5_D35t1_190705</strain>
    </source>
</reference>
<comment type="caution">
    <text evidence="1">The sequence shown here is derived from an EMBL/GenBank/DDBJ whole genome shotgun (WGS) entry which is preliminary data.</text>
</comment>
<name>A0AAW6F930_PARDI</name>
<gene>
    <name evidence="1" type="ORF">PN612_13410</name>
</gene>
<sequence length="87" mass="9973">MDILTGKCSDRFMAHVRKRRDQEAVRWYVLTLPTAGGGRDKISPSKGLDVELSRRERRGEALFEYFSPSYVEARKVGGKMVNTKRPL</sequence>
<dbReference type="Proteomes" id="UP001211522">
    <property type="component" value="Unassembled WGS sequence"/>
</dbReference>
<proteinExistence type="predicted"/>
<organism evidence="1 2">
    <name type="scientific">Parabacteroides distasonis</name>
    <dbReference type="NCBI Taxonomy" id="823"/>
    <lineage>
        <taxon>Bacteria</taxon>
        <taxon>Pseudomonadati</taxon>
        <taxon>Bacteroidota</taxon>
        <taxon>Bacteroidia</taxon>
        <taxon>Bacteroidales</taxon>
        <taxon>Tannerellaceae</taxon>
        <taxon>Parabacteroides</taxon>
    </lineage>
</organism>
<dbReference type="AlphaFoldDB" id="A0AAW6F930"/>